<sequence length="75" mass="8314">MTEVASSLSSAHGSAMEESGTSRWVHMNPWELFLMSHHSLYRHLLTECVPSLSFASDTSMSSSPFCMCVDLNCMP</sequence>
<reference evidence="2 3" key="2">
    <citation type="submission" date="2005-09" db="EMBL/GenBank/DDBJ databases">
        <authorList>
            <person name="Mural R.J."/>
            <person name="Li P.W."/>
            <person name="Adams M.D."/>
            <person name="Amanatides P.G."/>
            <person name="Baden-Tillson H."/>
            <person name="Barnstead M."/>
            <person name="Chin S.H."/>
            <person name="Dew I."/>
            <person name="Evans C.A."/>
            <person name="Ferriera S."/>
            <person name="Flanigan M."/>
            <person name="Fosler C."/>
            <person name="Glodek A."/>
            <person name="Gu Z."/>
            <person name="Holt R.A."/>
            <person name="Jennings D."/>
            <person name="Kraft C.L."/>
            <person name="Lu F."/>
            <person name="Nguyen T."/>
            <person name="Nusskern D.R."/>
            <person name="Pfannkoch C.M."/>
            <person name="Sitter C."/>
            <person name="Sutton G.G."/>
            <person name="Venter J.C."/>
            <person name="Wang Z."/>
            <person name="Woodage T."/>
            <person name="Zheng X.H."/>
            <person name="Zhong F."/>
        </authorList>
    </citation>
    <scope>NUCLEOTIDE SEQUENCE [LARGE SCALE GENOMIC DNA]</scope>
    <source>
        <strain evidence="2">BN</strain>
        <strain evidence="3">BN, Sprague-Dawley</strain>
    </source>
</reference>
<evidence type="ECO:0000313" key="4">
    <source>
        <dbReference type="RGD" id="2617"/>
    </source>
</evidence>
<dbReference type="Proteomes" id="UP000234681">
    <property type="component" value="Chromosome 3"/>
</dbReference>
<gene>
    <name evidence="2 4" type="primary">Fkbp1a</name>
    <name evidence="2" type="ORF">rCG_37533</name>
</gene>
<organism evidence="2 3">
    <name type="scientific">Rattus norvegicus</name>
    <name type="common">Rat</name>
    <dbReference type="NCBI Taxonomy" id="10116"/>
    <lineage>
        <taxon>Eukaryota</taxon>
        <taxon>Metazoa</taxon>
        <taxon>Chordata</taxon>
        <taxon>Craniata</taxon>
        <taxon>Vertebrata</taxon>
        <taxon>Euteleostomi</taxon>
        <taxon>Mammalia</taxon>
        <taxon>Eutheria</taxon>
        <taxon>Euarchontoglires</taxon>
        <taxon>Glires</taxon>
        <taxon>Rodentia</taxon>
        <taxon>Myomorpha</taxon>
        <taxon>Muroidea</taxon>
        <taxon>Muridae</taxon>
        <taxon>Murinae</taxon>
        <taxon>Rattus</taxon>
    </lineage>
</organism>
<dbReference type="EMBL" id="CH474050">
    <property type="protein sequence ID" value="EDL86118.1"/>
    <property type="molecule type" value="Genomic_DNA"/>
</dbReference>
<feature type="region of interest" description="Disordered" evidence="1">
    <location>
        <begin position="1"/>
        <end position="20"/>
    </location>
</feature>
<protein>
    <submittedName>
        <fullName evidence="2">FK506 binding protein 1a, isoform CRA_c</fullName>
    </submittedName>
</protein>
<dbReference type="EMBL" id="CH474050">
    <property type="protein sequence ID" value="EDL86119.1"/>
    <property type="molecule type" value="Genomic_DNA"/>
</dbReference>
<evidence type="ECO:0000313" key="2">
    <source>
        <dbReference type="EMBL" id="EDL86118.1"/>
    </source>
</evidence>
<dbReference type="AlphaFoldDB" id="A6KHJ0"/>
<dbReference type="RGD" id="2617">
    <property type="gene designation" value="Fkbp1a"/>
</dbReference>
<feature type="compositionally biased region" description="Polar residues" evidence="1">
    <location>
        <begin position="1"/>
        <end position="12"/>
    </location>
</feature>
<accession>A6KHJ0</accession>
<evidence type="ECO:0000256" key="1">
    <source>
        <dbReference type="SAM" id="MobiDB-lite"/>
    </source>
</evidence>
<name>A6KHJ0_RAT</name>
<evidence type="ECO:0000313" key="3">
    <source>
        <dbReference type="Proteomes" id="UP000234681"/>
    </source>
</evidence>
<proteinExistence type="predicted"/>
<reference evidence="2" key="1">
    <citation type="journal article" date="2005" name="Genome Res.">
        <title>Gene and alternative splicing annotation with AIR.</title>
        <authorList>
            <person name="Florea L."/>
            <person name="Di Francesco V."/>
            <person name="Miller J."/>
            <person name="Turner R."/>
            <person name="Yao A."/>
            <person name="Harris M."/>
            <person name="Walenz B."/>
            <person name="Mobarry C."/>
            <person name="Merkulov G.V."/>
            <person name="Charlab R."/>
            <person name="Dew I."/>
            <person name="Deng Z."/>
            <person name="Istrail S."/>
            <person name="Li P."/>
            <person name="Sutton G."/>
        </authorList>
    </citation>
    <scope>NUCLEOTIDE SEQUENCE</scope>
    <source>
        <strain evidence="2">BN</strain>
    </source>
</reference>
<dbReference type="EMBL" id="CH474050">
    <property type="protein sequence ID" value="EDL86117.1"/>
    <property type="molecule type" value="Genomic_DNA"/>
</dbReference>